<reference evidence="7 8" key="1">
    <citation type="submission" date="2024-08" db="EMBL/GenBank/DDBJ databases">
        <authorList>
            <person name="Cucini C."/>
            <person name="Frati F."/>
        </authorList>
    </citation>
    <scope>NUCLEOTIDE SEQUENCE [LARGE SCALE GENOMIC DNA]</scope>
</reference>
<dbReference type="InterPro" id="IPR036249">
    <property type="entry name" value="Thioredoxin-like_sf"/>
</dbReference>
<gene>
    <name evidence="7" type="ORF">ODALV1_LOCUS10436</name>
</gene>
<name>A0ABP1QKQ3_9HEXA</name>
<feature type="domain" description="GST N-terminal" evidence="6">
    <location>
        <begin position="1"/>
        <end position="104"/>
    </location>
</feature>
<comment type="caution">
    <text evidence="7">The sequence shown here is derived from an EMBL/GenBank/DDBJ whole genome shotgun (WGS) entry which is preliminary data.</text>
</comment>
<dbReference type="InterPro" id="IPR050213">
    <property type="entry name" value="GST_superfamily"/>
</dbReference>
<dbReference type="PANTHER" id="PTHR11571">
    <property type="entry name" value="GLUTATHIONE S-TRANSFERASE"/>
    <property type="match status" value="1"/>
</dbReference>
<evidence type="ECO:0000256" key="2">
    <source>
        <dbReference type="ARBA" id="ARBA00005861"/>
    </source>
</evidence>
<dbReference type="EMBL" id="CAXLJM020000032">
    <property type="protein sequence ID" value="CAL8100089.1"/>
    <property type="molecule type" value="Genomic_DNA"/>
</dbReference>
<dbReference type="Gene3D" id="1.20.1050.10">
    <property type="match status" value="1"/>
</dbReference>
<evidence type="ECO:0000313" key="8">
    <source>
        <dbReference type="Proteomes" id="UP001642540"/>
    </source>
</evidence>
<evidence type="ECO:0000256" key="4">
    <source>
        <dbReference type="ARBA" id="ARBA00022679"/>
    </source>
</evidence>
<accession>A0ABP1QKQ3</accession>
<sequence length="171" mass="19700">MKPVLGYFKLRGWVGPIRLLLAYLEVDYEERFYELPTATPVRVKNSIVSTSESDSSSVLADWNQEKFNLGLPFPNLPYWIEGEIKLSETKAILKHISRTRAPTLLGLSVEDKAKVNVLEEVLWAMWNSLCQVCLQQHDDEELKKFLTDAKYKFNLLSEYFTGMWAIGSYVS</sequence>
<comment type="similarity">
    <text evidence="2">Belongs to the GST superfamily. Mu family.</text>
</comment>
<dbReference type="Proteomes" id="UP001642540">
    <property type="component" value="Unassembled WGS sequence"/>
</dbReference>
<dbReference type="Gene3D" id="3.40.30.10">
    <property type="entry name" value="Glutaredoxin"/>
    <property type="match status" value="1"/>
</dbReference>
<evidence type="ECO:0000313" key="7">
    <source>
        <dbReference type="EMBL" id="CAL8100089.1"/>
    </source>
</evidence>
<evidence type="ECO:0000256" key="1">
    <source>
        <dbReference type="ARBA" id="ARBA00003701"/>
    </source>
</evidence>
<protein>
    <recommendedName>
        <fullName evidence="3">glutathione transferase</fullName>
        <ecNumber evidence="3">2.5.1.18</ecNumber>
    </recommendedName>
</protein>
<dbReference type="PROSITE" id="PS50404">
    <property type="entry name" value="GST_NTER"/>
    <property type="match status" value="1"/>
</dbReference>
<dbReference type="EC" id="2.5.1.18" evidence="3"/>
<keyword evidence="4" id="KW-0808">Transferase</keyword>
<dbReference type="SUPFAM" id="SSF52833">
    <property type="entry name" value="Thioredoxin-like"/>
    <property type="match status" value="1"/>
</dbReference>
<comment type="catalytic activity">
    <reaction evidence="5">
        <text>RX + glutathione = an S-substituted glutathione + a halide anion + H(+)</text>
        <dbReference type="Rhea" id="RHEA:16437"/>
        <dbReference type="ChEBI" id="CHEBI:15378"/>
        <dbReference type="ChEBI" id="CHEBI:16042"/>
        <dbReference type="ChEBI" id="CHEBI:17792"/>
        <dbReference type="ChEBI" id="CHEBI:57925"/>
        <dbReference type="ChEBI" id="CHEBI:90779"/>
        <dbReference type="EC" id="2.5.1.18"/>
    </reaction>
</comment>
<evidence type="ECO:0000256" key="3">
    <source>
        <dbReference type="ARBA" id="ARBA00012452"/>
    </source>
</evidence>
<dbReference type="InterPro" id="IPR004045">
    <property type="entry name" value="Glutathione_S-Trfase_N"/>
</dbReference>
<proteinExistence type="inferred from homology"/>
<organism evidence="7 8">
    <name type="scientific">Orchesella dallaii</name>
    <dbReference type="NCBI Taxonomy" id="48710"/>
    <lineage>
        <taxon>Eukaryota</taxon>
        <taxon>Metazoa</taxon>
        <taxon>Ecdysozoa</taxon>
        <taxon>Arthropoda</taxon>
        <taxon>Hexapoda</taxon>
        <taxon>Collembola</taxon>
        <taxon>Entomobryomorpha</taxon>
        <taxon>Entomobryoidea</taxon>
        <taxon>Orchesellidae</taxon>
        <taxon>Orchesellinae</taxon>
        <taxon>Orchesella</taxon>
    </lineage>
</organism>
<comment type="function">
    <text evidence="1">Conjugation of reduced glutathione to a wide number of exogenous and endogenous hydrophobic electrophiles.</text>
</comment>
<evidence type="ECO:0000259" key="6">
    <source>
        <dbReference type="PROSITE" id="PS50404"/>
    </source>
</evidence>
<keyword evidence="8" id="KW-1185">Reference proteome</keyword>
<dbReference type="PANTHER" id="PTHR11571:SF222">
    <property type="entry name" value="GLUTATHIONE TRANSFERASE"/>
    <property type="match status" value="1"/>
</dbReference>
<evidence type="ECO:0000256" key="5">
    <source>
        <dbReference type="ARBA" id="ARBA00047960"/>
    </source>
</evidence>